<dbReference type="PANTHER" id="PTHR32309">
    <property type="entry name" value="TYROSINE-PROTEIN KINASE"/>
    <property type="match status" value="1"/>
</dbReference>
<feature type="domain" description="AAA" evidence="9">
    <location>
        <begin position="118"/>
        <end position="250"/>
    </location>
</feature>
<dbReference type="RefSeq" id="WP_169248514.1">
    <property type="nucleotide sequence ID" value="NZ_SPMZ01000023.1"/>
</dbReference>
<evidence type="ECO:0000256" key="3">
    <source>
        <dbReference type="ARBA" id="ARBA00022679"/>
    </source>
</evidence>
<accession>A0ABX1TIQ1</accession>
<dbReference type="InterPro" id="IPR005702">
    <property type="entry name" value="Wzc-like_C"/>
</dbReference>
<sequence>MDSIEKAMLGQSPSPVVPLPVAPLEMEAPVLPAKTDVIERAVVGLTIAPSGGAAGKSVATVKRTQRSVMLDFQQIQATGLLVPDTRRSRIKEEYRHIKRPLLMNVDGKGAATTEHANLIVVTSTRPGEGKTFTACNLALSIATERNRTVLLVDADVLKPAVAKTLGFEAELGLVDFLIDDQMDLADVLVDTNVPSLTVLPAGSQHHLSTELLAGENMRRLTMELSRRYPDRVVIFDSPPLLATTEASVLARLMGQVVMVVEAGRTQQSQVKAALALLDPNQSVGFVLNKTRSFLGQEYYGYGYGGGDDSSGSKVSA</sequence>
<dbReference type="GO" id="GO:0016301">
    <property type="term" value="F:kinase activity"/>
    <property type="evidence" value="ECO:0007669"/>
    <property type="project" value="UniProtKB-KW"/>
</dbReference>
<comment type="catalytic activity">
    <reaction evidence="8">
        <text>L-tyrosyl-[protein] + ATP = O-phospho-L-tyrosyl-[protein] + ADP + H(+)</text>
        <dbReference type="Rhea" id="RHEA:10596"/>
        <dbReference type="Rhea" id="RHEA-COMP:10136"/>
        <dbReference type="Rhea" id="RHEA-COMP:20101"/>
        <dbReference type="ChEBI" id="CHEBI:15378"/>
        <dbReference type="ChEBI" id="CHEBI:30616"/>
        <dbReference type="ChEBI" id="CHEBI:46858"/>
        <dbReference type="ChEBI" id="CHEBI:61978"/>
        <dbReference type="ChEBI" id="CHEBI:456216"/>
        <dbReference type="EC" id="2.7.10.2"/>
    </reaction>
</comment>
<name>A0ABX1TIQ1_9GAMM</name>
<organism evidence="10 11">
    <name type="scientific">Candidatus Competibacter phosphatis</name>
    <dbReference type="NCBI Taxonomy" id="221280"/>
    <lineage>
        <taxon>Bacteria</taxon>
        <taxon>Pseudomonadati</taxon>
        <taxon>Pseudomonadota</taxon>
        <taxon>Gammaproteobacteria</taxon>
        <taxon>Candidatus Competibacteraceae</taxon>
        <taxon>Candidatus Competibacter</taxon>
    </lineage>
</organism>
<comment type="caution">
    <text evidence="10">The sequence shown here is derived from an EMBL/GenBank/DDBJ whole genome shotgun (WGS) entry which is preliminary data.</text>
</comment>
<evidence type="ECO:0000259" key="9">
    <source>
        <dbReference type="Pfam" id="PF13614"/>
    </source>
</evidence>
<keyword evidence="7" id="KW-0829">Tyrosine-protein kinase</keyword>
<protein>
    <recommendedName>
        <fullName evidence="2">non-specific protein-tyrosine kinase</fullName>
        <ecNumber evidence="2">2.7.10.2</ecNumber>
    </recommendedName>
</protein>
<evidence type="ECO:0000313" key="10">
    <source>
        <dbReference type="EMBL" id="NMQ19253.1"/>
    </source>
</evidence>
<evidence type="ECO:0000256" key="6">
    <source>
        <dbReference type="ARBA" id="ARBA00022840"/>
    </source>
</evidence>
<dbReference type="Proteomes" id="UP000760480">
    <property type="component" value="Unassembled WGS sequence"/>
</dbReference>
<dbReference type="InterPro" id="IPR027417">
    <property type="entry name" value="P-loop_NTPase"/>
</dbReference>
<dbReference type="EMBL" id="SPMZ01000023">
    <property type="protein sequence ID" value="NMQ19253.1"/>
    <property type="molecule type" value="Genomic_DNA"/>
</dbReference>
<keyword evidence="3" id="KW-0808">Transferase</keyword>
<evidence type="ECO:0000256" key="5">
    <source>
        <dbReference type="ARBA" id="ARBA00022777"/>
    </source>
</evidence>
<keyword evidence="11" id="KW-1185">Reference proteome</keyword>
<dbReference type="NCBIfam" id="TIGR03018">
    <property type="entry name" value="pepcterm_TyrKin"/>
    <property type="match status" value="1"/>
</dbReference>
<evidence type="ECO:0000256" key="2">
    <source>
        <dbReference type="ARBA" id="ARBA00011903"/>
    </source>
</evidence>
<dbReference type="Pfam" id="PF13614">
    <property type="entry name" value="AAA_31"/>
    <property type="match status" value="1"/>
</dbReference>
<reference evidence="10 11" key="1">
    <citation type="submission" date="2019-03" db="EMBL/GenBank/DDBJ databases">
        <title>Metabolic reconstructions from genomes of highly enriched 'Candidatus Accumulibacter' and 'Candidatus Competibacter' bioreactor populations.</title>
        <authorList>
            <person name="Annavajhala M.K."/>
            <person name="Welles L."/>
            <person name="Abbas B."/>
            <person name="Sorokin D."/>
            <person name="Park H."/>
            <person name="Van Loosdrecht M."/>
            <person name="Chandran K."/>
        </authorList>
    </citation>
    <scope>NUCLEOTIDE SEQUENCE [LARGE SCALE GENOMIC DNA]</scope>
    <source>
        <strain evidence="10 11">SBR_G</strain>
    </source>
</reference>
<keyword evidence="5 10" id="KW-0418">Kinase</keyword>
<keyword evidence="6" id="KW-0067">ATP-binding</keyword>
<keyword evidence="4" id="KW-0547">Nucleotide-binding</keyword>
<evidence type="ECO:0000256" key="7">
    <source>
        <dbReference type="ARBA" id="ARBA00023137"/>
    </source>
</evidence>
<evidence type="ECO:0000256" key="4">
    <source>
        <dbReference type="ARBA" id="ARBA00022741"/>
    </source>
</evidence>
<comment type="similarity">
    <text evidence="1">Belongs to the CpsD/CapB family.</text>
</comment>
<dbReference type="Gene3D" id="3.40.50.300">
    <property type="entry name" value="P-loop containing nucleotide triphosphate hydrolases"/>
    <property type="match status" value="1"/>
</dbReference>
<proteinExistence type="inferred from homology"/>
<evidence type="ECO:0000256" key="8">
    <source>
        <dbReference type="ARBA" id="ARBA00051245"/>
    </source>
</evidence>
<dbReference type="EC" id="2.7.10.2" evidence="2"/>
<dbReference type="SUPFAM" id="SSF52540">
    <property type="entry name" value="P-loop containing nucleoside triphosphate hydrolases"/>
    <property type="match status" value="1"/>
</dbReference>
<dbReference type="CDD" id="cd05387">
    <property type="entry name" value="BY-kinase"/>
    <property type="match status" value="1"/>
</dbReference>
<dbReference type="PANTHER" id="PTHR32309:SF13">
    <property type="entry name" value="FERRIC ENTEROBACTIN TRANSPORT PROTEIN FEPE"/>
    <property type="match status" value="1"/>
</dbReference>
<gene>
    <name evidence="10" type="ORF">E4P82_08645</name>
</gene>
<dbReference type="InterPro" id="IPR025669">
    <property type="entry name" value="AAA_dom"/>
</dbReference>
<evidence type="ECO:0000256" key="1">
    <source>
        <dbReference type="ARBA" id="ARBA00007316"/>
    </source>
</evidence>
<evidence type="ECO:0000313" key="11">
    <source>
        <dbReference type="Proteomes" id="UP000760480"/>
    </source>
</evidence>
<dbReference type="NCBIfam" id="TIGR01007">
    <property type="entry name" value="eps_fam"/>
    <property type="match status" value="1"/>
</dbReference>
<dbReference type="InterPro" id="IPR050445">
    <property type="entry name" value="Bact_polysacc_biosynth/exp"/>
</dbReference>